<dbReference type="Pfam" id="PF00665">
    <property type="entry name" value="rve"/>
    <property type="match status" value="1"/>
</dbReference>
<dbReference type="GeneTree" id="ENSGT00940000176279"/>
<dbReference type="Gene3D" id="3.30.420.10">
    <property type="entry name" value="Ribonuclease H-like superfamily/Ribonuclease H"/>
    <property type="match status" value="1"/>
</dbReference>
<reference evidence="2" key="2">
    <citation type="submission" date="2025-09" db="UniProtKB">
        <authorList>
            <consortium name="Ensembl"/>
        </authorList>
    </citation>
    <scope>IDENTIFICATION</scope>
</reference>
<dbReference type="Proteomes" id="UP000261560">
    <property type="component" value="Unplaced"/>
</dbReference>
<evidence type="ECO:0000313" key="3">
    <source>
        <dbReference type="Proteomes" id="UP000261560"/>
    </source>
</evidence>
<organism evidence="2 3">
    <name type="scientific">Oryzias melastigma</name>
    <name type="common">Marine medaka</name>
    <dbReference type="NCBI Taxonomy" id="30732"/>
    <lineage>
        <taxon>Eukaryota</taxon>
        <taxon>Metazoa</taxon>
        <taxon>Chordata</taxon>
        <taxon>Craniata</taxon>
        <taxon>Vertebrata</taxon>
        <taxon>Euteleostomi</taxon>
        <taxon>Actinopterygii</taxon>
        <taxon>Neopterygii</taxon>
        <taxon>Teleostei</taxon>
        <taxon>Neoteleostei</taxon>
        <taxon>Acanthomorphata</taxon>
        <taxon>Ovalentaria</taxon>
        <taxon>Atherinomorphae</taxon>
        <taxon>Beloniformes</taxon>
        <taxon>Adrianichthyidae</taxon>
        <taxon>Oryziinae</taxon>
        <taxon>Oryzias</taxon>
    </lineage>
</organism>
<evidence type="ECO:0000313" key="2">
    <source>
        <dbReference type="Ensembl" id="ENSOMEP00000020515.1"/>
    </source>
</evidence>
<proteinExistence type="predicted"/>
<feature type="domain" description="Integrase catalytic" evidence="1">
    <location>
        <begin position="34"/>
        <end position="193"/>
    </location>
</feature>
<dbReference type="InterPro" id="IPR012337">
    <property type="entry name" value="RNaseH-like_sf"/>
</dbReference>
<dbReference type="PANTHER" id="PTHR37984">
    <property type="entry name" value="PROTEIN CBG26694"/>
    <property type="match status" value="1"/>
</dbReference>
<protein>
    <recommendedName>
        <fullName evidence="1">Integrase catalytic domain-containing protein</fullName>
    </recommendedName>
</protein>
<sequence>MRKDVREYIAACSTWARAKTTSTPQSGLLHPLPTPSRPWSHIALDFVTGLPPSNGHTLILTVIDRFSKSAQFIALPQLPSAMETAEILVNHVFCHHGIPHDIVSDRGPQFVSQVWRAFCSALGATVSLTSGYHPQSNGQAERANQELESALCCVAAQNPSDWSSFLVWVEYAHNTHPSTATGVSPFEASLGYSPPLFPSQEADLAVPSVTHHLQRCRRIWRQAKAALLRTKDRNCAIAECPCSGLSCRTEGLALLSPCSPPGLVTQTLPASLDPTRSTRSSTRPVSVSVYLLPFGSTPLSTSRSSSLSLTARCARRPRPLHPSVSLTAPQPSRLVGSWTSGAVGGASSSWWTGRVTVLRSGPGSPALSSWTPPSYPPSTVPTLTAVLDRLEAVVEGGVLSWSACAPPPPPNWTQLSALFIYTPAYLRGALPSILRQFVALPGEVTWPLMYSLVCIL</sequence>
<dbReference type="PaxDb" id="30732-ENSOMEP00000020515"/>
<dbReference type="InterPro" id="IPR001584">
    <property type="entry name" value="Integrase_cat-core"/>
</dbReference>
<dbReference type="PROSITE" id="PS50994">
    <property type="entry name" value="INTEGRASE"/>
    <property type="match status" value="1"/>
</dbReference>
<name>A0A3B3CT51_ORYME</name>
<dbReference type="GO" id="GO:0003676">
    <property type="term" value="F:nucleic acid binding"/>
    <property type="evidence" value="ECO:0007669"/>
    <property type="project" value="InterPro"/>
</dbReference>
<dbReference type="SUPFAM" id="SSF53098">
    <property type="entry name" value="Ribonuclease H-like"/>
    <property type="match status" value="1"/>
</dbReference>
<dbReference type="InterPro" id="IPR050951">
    <property type="entry name" value="Retrovirus_Pol_polyprotein"/>
</dbReference>
<dbReference type="GO" id="GO:0015074">
    <property type="term" value="P:DNA integration"/>
    <property type="evidence" value="ECO:0007669"/>
    <property type="project" value="InterPro"/>
</dbReference>
<dbReference type="STRING" id="30732.ENSOMEP00000020515"/>
<dbReference type="Ensembl" id="ENSOMET00000029987.1">
    <property type="protein sequence ID" value="ENSOMEP00000020515.1"/>
    <property type="gene ID" value="ENSOMEG00000022363.1"/>
</dbReference>
<accession>A0A3B3CT51</accession>
<dbReference type="InterPro" id="IPR036397">
    <property type="entry name" value="RNaseH_sf"/>
</dbReference>
<dbReference type="PANTHER" id="PTHR37984:SF15">
    <property type="entry name" value="INTEGRASE CATALYTIC DOMAIN-CONTAINING PROTEIN"/>
    <property type="match status" value="1"/>
</dbReference>
<keyword evidence="3" id="KW-1185">Reference proteome</keyword>
<dbReference type="FunFam" id="3.30.420.10:FF:000032">
    <property type="entry name" value="Retrovirus-related Pol polyprotein from transposon 297-like Protein"/>
    <property type="match status" value="1"/>
</dbReference>
<dbReference type="AlphaFoldDB" id="A0A3B3CT51"/>
<reference evidence="2" key="1">
    <citation type="submission" date="2025-08" db="UniProtKB">
        <authorList>
            <consortium name="Ensembl"/>
        </authorList>
    </citation>
    <scope>IDENTIFICATION</scope>
</reference>
<evidence type="ECO:0000259" key="1">
    <source>
        <dbReference type="PROSITE" id="PS50994"/>
    </source>
</evidence>